<dbReference type="AlphaFoldDB" id="A0A074XP17"/>
<evidence type="ECO:0000259" key="2">
    <source>
        <dbReference type="Pfam" id="PF24494"/>
    </source>
</evidence>
<evidence type="ECO:0000313" key="4">
    <source>
        <dbReference type="Proteomes" id="UP000030706"/>
    </source>
</evidence>
<proteinExistence type="predicted"/>
<organism evidence="3 4">
    <name type="scientific">Aureobasidium pullulans EXF-150</name>
    <dbReference type="NCBI Taxonomy" id="1043002"/>
    <lineage>
        <taxon>Eukaryota</taxon>
        <taxon>Fungi</taxon>
        <taxon>Dikarya</taxon>
        <taxon>Ascomycota</taxon>
        <taxon>Pezizomycotina</taxon>
        <taxon>Dothideomycetes</taxon>
        <taxon>Dothideomycetidae</taxon>
        <taxon>Dothideales</taxon>
        <taxon>Saccotheciaceae</taxon>
        <taxon>Aureobasidium</taxon>
    </lineage>
</organism>
<feature type="compositionally biased region" description="Polar residues" evidence="1">
    <location>
        <begin position="505"/>
        <end position="521"/>
    </location>
</feature>
<reference evidence="3 4" key="1">
    <citation type="journal article" date="2014" name="BMC Genomics">
        <title>Genome sequencing of four Aureobasidium pullulans varieties: biotechnological potential, stress tolerance, and description of new species.</title>
        <authorList>
            <person name="Gostin Ar C."/>
            <person name="Ohm R.A."/>
            <person name="Kogej T."/>
            <person name="Sonjak S."/>
            <person name="Turk M."/>
            <person name="Zajc J."/>
            <person name="Zalar P."/>
            <person name="Grube M."/>
            <person name="Sun H."/>
            <person name="Han J."/>
            <person name="Sharma A."/>
            <person name="Chiniquy J."/>
            <person name="Ngan C.Y."/>
            <person name="Lipzen A."/>
            <person name="Barry K."/>
            <person name="Grigoriev I.V."/>
            <person name="Gunde-Cimerman N."/>
        </authorList>
    </citation>
    <scope>NUCLEOTIDE SEQUENCE [LARGE SCALE GENOMIC DNA]</scope>
    <source>
        <strain evidence="3 4">EXF-150</strain>
    </source>
</reference>
<feature type="domain" description="DUF7587" evidence="2">
    <location>
        <begin position="190"/>
        <end position="336"/>
    </location>
</feature>
<dbReference type="Proteomes" id="UP000030706">
    <property type="component" value="Unassembled WGS sequence"/>
</dbReference>
<feature type="region of interest" description="Disordered" evidence="1">
    <location>
        <begin position="606"/>
        <end position="629"/>
    </location>
</feature>
<evidence type="ECO:0000256" key="1">
    <source>
        <dbReference type="SAM" id="MobiDB-lite"/>
    </source>
</evidence>
<dbReference type="OrthoDB" id="5397734at2759"/>
<dbReference type="RefSeq" id="XP_029763437.1">
    <property type="nucleotide sequence ID" value="XM_029909676.1"/>
</dbReference>
<dbReference type="GeneID" id="40751982"/>
<evidence type="ECO:0000313" key="3">
    <source>
        <dbReference type="EMBL" id="KEQ87250.1"/>
    </source>
</evidence>
<dbReference type="HOGENOM" id="CLU_026442_0_0_1"/>
<accession>A0A074XP17</accession>
<feature type="region of interest" description="Disordered" evidence="1">
    <location>
        <begin position="1"/>
        <end position="23"/>
    </location>
</feature>
<dbReference type="Pfam" id="PF24494">
    <property type="entry name" value="DUF7587"/>
    <property type="match status" value="1"/>
</dbReference>
<keyword evidence="4" id="KW-1185">Reference proteome</keyword>
<feature type="compositionally biased region" description="Basic and acidic residues" evidence="1">
    <location>
        <begin position="546"/>
        <end position="557"/>
    </location>
</feature>
<feature type="compositionally biased region" description="Acidic residues" evidence="1">
    <location>
        <begin position="529"/>
        <end position="545"/>
    </location>
</feature>
<sequence length="672" mass="75652">MAPTTPKVKSTASSSPKSSPNFSWSKRHRQVLLVLQRRGMKDEEIATIFNKLFEKDLRRIGLDGLTRSIVHSQLSKHYRRSCREWQAVEACGEAELTWVLQELNSLDVVSPSRNPSTSVSVVIERPRPLPKVALPVTAERNVFIRFPEDVAISANRTRTVYGQQIPIIRATDQDLIINDPITAAEAHSAIPKLLYRFYDDNSQGVKTEEGFVSGYYLASTIAPPAPPPCTDDRLFSTILNHLNRFEISSELISTTSDFFFALRLAAKSNANPRISIIRGSMMNPRKTYHAWPYHRRFMNERMFLNGAYRNPSSHEYLVWATLPHTAILFDFSFIDLERHLISNPSVAAIFRINEMRERRSKKRLQQRFKDDDIRLNLSMVEGLAQLMLYFGINALAPGAVIASLTSEIIRGFGINLQKTSPKRWEMLADAFAYALSDDGTNVANQRLVVAKQAFLSGVKNGIGELNWHLSAERQAKMMRKSARLGLGGGQPMMVEEATTSNAQRVVKSNHQAPVSSQQSAINRRRVDDYDNEDEEAETDIEEEENDKQVDGHTSNEDKIDEEAISNGILDGTATAEEMVYEDDTAGHEIDRDTITVAIPEEIGDAEEDTTMEEEDEAKTDIEGDIGSDAEDEIEVVSSRRISHPREVTCRSKRIGEDIIILDDSDDEDFVMA</sequence>
<dbReference type="InterPro" id="IPR056009">
    <property type="entry name" value="DUF7587"/>
</dbReference>
<feature type="region of interest" description="Disordered" evidence="1">
    <location>
        <begin position="505"/>
        <end position="560"/>
    </location>
</feature>
<protein>
    <recommendedName>
        <fullName evidence="2">DUF7587 domain-containing protein</fullName>
    </recommendedName>
</protein>
<dbReference type="EMBL" id="KL584977">
    <property type="protein sequence ID" value="KEQ87250.1"/>
    <property type="molecule type" value="Genomic_DNA"/>
</dbReference>
<name>A0A074XP17_AURPU</name>
<gene>
    <name evidence="3" type="ORF">M438DRAFT_403776</name>
</gene>